<feature type="compositionally biased region" description="Polar residues" evidence="2">
    <location>
        <begin position="295"/>
        <end position="307"/>
    </location>
</feature>
<protein>
    <submittedName>
        <fullName evidence="3">Uncharacterized protein</fullName>
    </submittedName>
</protein>
<reference evidence="3 4" key="1">
    <citation type="journal article" date="2023" name="Plants (Basel)">
        <title>Bridging the Gap: Combining Genomics and Transcriptomics Approaches to Understand Stylosanthes scabra, an Orphan Legume from the Brazilian Caatinga.</title>
        <authorList>
            <person name="Ferreira-Neto J.R.C."/>
            <person name="da Silva M.D."/>
            <person name="Binneck E."/>
            <person name="de Melo N.F."/>
            <person name="da Silva R.H."/>
            <person name="de Melo A.L.T.M."/>
            <person name="Pandolfi V."/>
            <person name="Bustamante F.O."/>
            <person name="Brasileiro-Vidal A.C."/>
            <person name="Benko-Iseppon A.M."/>
        </authorList>
    </citation>
    <scope>NUCLEOTIDE SEQUENCE [LARGE SCALE GENOMIC DNA]</scope>
    <source>
        <tissue evidence="3">Leaves</tissue>
    </source>
</reference>
<feature type="coiled-coil region" evidence="1">
    <location>
        <begin position="388"/>
        <end position="482"/>
    </location>
</feature>
<comment type="caution">
    <text evidence="3">The sequence shown here is derived from an EMBL/GenBank/DDBJ whole genome shotgun (WGS) entry which is preliminary data.</text>
</comment>
<keyword evidence="4" id="KW-1185">Reference proteome</keyword>
<evidence type="ECO:0000313" key="3">
    <source>
        <dbReference type="EMBL" id="MED6225456.1"/>
    </source>
</evidence>
<dbReference type="Proteomes" id="UP001341840">
    <property type="component" value="Unassembled WGS sequence"/>
</dbReference>
<name>A0ABU6ZTX5_9FABA</name>
<evidence type="ECO:0000256" key="1">
    <source>
        <dbReference type="SAM" id="Coils"/>
    </source>
</evidence>
<proteinExistence type="predicted"/>
<keyword evidence="1" id="KW-0175">Coiled coil</keyword>
<evidence type="ECO:0000313" key="4">
    <source>
        <dbReference type="Proteomes" id="UP001341840"/>
    </source>
</evidence>
<accession>A0ABU6ZTX5</accession>
<dbReference type="EMBL" id="JASCZI010273894">
    <property type="protein sequence ID" value="MED6225456.1"/>
    <property type="molecule type" value="Genomic_DNA"/>
</dbReference>
<sequence>MVLLERFGALADILTHQGERVCFMNLNYPRVPHWLWVNEMMFTEFGVQVPLTDFQQRLLNRACIALSQLHPNAWALVRCFELVTSFLELPQEPEVFLCLFKFYSSNTSKKTKKGYMSVRPTKGRKIFGLYEDSFHGFKGRYFKIIPVGDHRPFWLSLEGDGRFPSYWTDRAGFDVAPVTYEGLRAEQKQTVDVLTSLFSERILKPKSLLSHPEEARKEIVKMAGGDVTLNRLRHLTHPSASVGAAVPVTPVVGHAGSGPSTTARAVLLLKWLLLPSRGVLMMGVGEDREVFSPVRNEQSASPPSSNRLLVPVGSSAAKRQRTKSSAREFSPLDRSFDAPKFITENLLRPRAQEALRDYDPVESFRWVQWAMLKSATIMRSVEPRLTMMDEAERHNQRLVGDLKALNLQKVVLGEQLKDAAAAKEKLEGDLKSAEKNLEILRQKKDEEVATIQGRVKELESEVQKLKDSVAAEKARADLAEGKIPVLEK</sequence>
<organism evidence="3 4">
    <name type="scientific">Stylosanthes scabra</name>
    <dbReference type="NCBI Taxonomy" id="79078"/>
    <lineage>
        <taxon>Eukaryota</taxon>
        <taxon>Viridiplantae</taxon>
        <taxon>Streptophyta</taxon>
        <taxon>Embryophyta</taxon>
        <taxon>Tracheophyta</taxon>
        <taxon>Spermatophyta</taxon>
        <taxon>Magnoliopsida</taxon>
        <taxon>eudicotyledons</taxon>
        <taxon>Gunneridae</taxon>
        <taxon>Pentapetalae</taxon>
        <taxon>rosids</taxon>
        <taxon>fabids</taxon>
        <taxon>Fabales</taxon>
        <taxon>Fabaceae</taxon>
        <taxon>Papilionoideae</taxon>
        <taxon>50 kb inversion clade</taxon>
        <taxon>dalbergioids sensu lato</taxon>
        <taxon>Dalbergieae</taxon>
        <taxon>Pterocarpus clade</taxon>
        <taxon>Stylosanthes</taxon>
    </lineage>
</organism>
<evidence type="ECO:0000256" key="2">
    <source>
        <dbReference type="SAM" id="MobiDB-lite"/>
    </source>
</evidence>
<feature type="region of interest" description="Disordered" evidence="2">
    <location>
        <begin position="294"/>
        <end position="328"/>
    </location>
</feature>
<gene>
    <name evidence="3" type="ORF">PIB30_093889</name>
</gene>